<dbReference type="PANTHER" id="PTHR30290:SF65">
    <property type="entry name" value="MONOACYL PHOSPHATIDYLINOSITOL TETRAMANNOSIDE-BINDING PROTEIN LPQW-RELATED"/>
    <property type="match status" value="1"/>
</dbReference>
<dbReference type="Gene3D" id="3.10.105.10">
    <property type="entry name" value="Dipeptide-binding Protein, Domain 3"/>
    <property type="match status" value="1"/>
</dbReference>
<sequence>MKVRYRAAAGLAVLALAVAACGGGGESGNKQPNAEQTKQAQQQMAETPSIAINPVPYEQVKDGGTLTLSIGQWPTQWNGSHVDGNQADTADMLDPIMPQLMLSDESAVFTPNPDYVTDVKNETTGGKQVVTFTLNDKANWSDGTPITYKDLQAQWKANNGEDKKFKPASTDGWDKIESIEKGDSDKVAVITFKEPYLEWQGLYNRASSWLFPASANETPEAFEKEYLQKIPVTAGPFKVESLDEGTKTLTLVRDDKWWGKKAKLDKVIFRAIPDPSAEVNAFANGELDGVQIPGGSPADLKRAKEVPDAEIRKALSPNWRHITVNNQSEFLKDKSVRQAVQYAINRDVITQSDLKDMEWPIHTLGNHVFMNNDKRYVDNSGDLGKYNLEKAKQLLDAAGWKQEGEVRKKDGKELTLDFVIPASTPNSKTESELTQAMLKEAGIKVEVETVPVDKFFTDFIIKGDFDLVAFSWIGVPTPFGSLPQIYKTGSESNFPKSNDPAVDAAIDEVGKATDPVKAAELANAADKLIWDMVHTIPLYQLPDIRAVKKTVANYGSRGYKYYDWASIGYTA</sequence>
<dbReference type="PROSITE" id="PS51257">
    <property type="entry name" value="PROKAR_LIPOPROTEIN"/>
    <property type="match status" value="1"/>
</dbReference>
<dbReference type="PANTHER" id="PTHR30290">
    <property type="entry name" value="PERIPLASMIC BINDING COMPONENT OF ABC TRANSPORTER"/>
    <property type="match status" value="1"/>
</dbReference>
<protein>
    <submittedName>
        <fullName evidence="4">Oligopeptide ABC transporter, periplasmic oligopeptide-binding protein OppA (TC 3.A.1.5.1)</fullName>
    </submittedName>
</protein>
<reference evidence="4" key="1">
    <citation type="submission" date="2016-04" db="EMBL/GenBank/DDBJ databases">
        <authorList>
            <person name="Evans L.H."/>
            <person name="Alamgir A."/>
            <person name="Owens N."/>
            <person name="Weber N.D."/>
            <person name="Virtaneva K."/>
            <person name="Barbian K."/>
            <person name="Babar A."/>
            <person name="Rosenke K."/>
        </authorList>
    </citation>
    <scope>NUCLEOTIDE SEQUENCE</scope>
    <source>
        <strain evidence="4">Nono1</strain>
    </source>
</reference>
<dbReference type="AlphaFoldDB" id="A0A1M4E4X5"/>
<dbReference type="RefSeq" id="WP_225273050.1">
    <property type="nucleotide sequence ID" value="NZ_CP084058.1"/>
</dbReference>
<feature type="compositionally biased region" description="Polar residues" evidence="1">
    <location>
        <begin position="28"/>
        <end position="46"/>
    </location>
</feature>
<dbReference type="GO" id="GO:0042597">
    <property type="term" value="C:periplasmic space"/>
    <property type="evidence" value="ECO:0007669"/>
    <property type="project" value="UniProtKB-ARBA"/>
</dbReference>
<evidence type="ECO:0000259" key="3">
    <source>
        <dbReference type="Pfam" id="PF00496"/>
    </source>
</evidence>
<dbReference type="EMBL" id="LT559118">
    <property type="protein sequence ID" value="SBO93886.1"/>
    <property type="molecule type" value="Genomic_DNA"/>
</dbReference>
<dbReference type="Pfam" id="PF00496">
    <property type="entry name" value="SBP_bac_5"/>
    <property type="match status" value="1"/>
</dbReference>
<dbReference type="GO" id="GO:1904680">
    <property type="term" value="F:peptide transmembrane transporter activity"/>
    <property type="evidence" value="ECO:0007669"/>
    <property type="project" value="TreeGrafter"/>
</dbReference>
<dbReference type="GO" id="GO:0043190">
    <property type="term" value="C:ATP-binding cassette (ABC) transporter complex"/>
    <property type="evidence" value="ECO:0007669"/>
    <property type="project" value="InterPro"/>
</dbReference>
<dbReference type="Gene3D" id="3.40.190.10">
    <property type="entry name" value="Periplasmic binding protein-like II"/>
    <property type="match status" value="1"/>
</dbReference>
<evidence type="ECO:0000256" key="1">
    <source>
        <dbReference type="SAM" id="MobiDB-lite"/>
    </source>
</evidence>
<name>A0A1M4E4X5_9ACTN</name>
<proteinExistence type="predicted"/>
<dbReference type="GO" id="GO:0015833">
    <property type="term" value="P:peptide transport"/>
    <property type="evidence" value="ECO:0007669"/>
    <property type="project" value="TreeGrafter"/>
</dbReference>
<evidence type="ECO:0000313" key="4">
    <source>
        <dbReference type="EMBL" id="SBO93886.1"/>
    </source>
</evidence>
<feature type="region of interest" description="Disordered" evidence="1">
    <location>
        <begin position="24"/>
        <end position="46"/>
    </location>
</feature>
<dbReference type="SUPFAM" id="SSF53850">
    <property type="entry name" value="Periplasmic binding protein-like II"/>
    <property type="match status" value="1"/>
</dbReference>
<dbReference type="CDD" id="cd08501">
    <property type="entry name" value="PBP2_Lpqw"/>
    <property type="match status" value="1"/>
</dbReference>
<feature type="chain" id="PRO_5039684416" evidence="2">
    <location>
        <begin position="23"/>
        <end position="571"/>
    </location>
</feature>
<organism evidence="4">
    <name type="scientific">Nonomuraea gerenzanensis</name>
    <dbReference type="NCBI Taxonomy" id="93944"/>
    <lineage>
        <taxon>Bacteria</taxon>
        <taxon>Bacillati</taxon>
        <taxon>Actinomycetota</taxon>
        <taxon>Actinomycetes</taxon>
        <taxon>Streptosporangiales</taxon>
        <taxon>Streptosporangiaceae</taxon>
        <taxon>Nonomuraea</taxon>
    </lineage>
</organism>
<dbReference type="Gene3D" id="3.90.76.10">
    <property type="entry name" value="Dipeptide-binding Protein, Domain 1"/>
    <property type="match status" value="1"/>
</dbReference>
<feature type="domain" description="Solute-binding protein family 5" evidence="3">
    <location>
        <begin position="122"/>
        <end position="488"/>
    </location>
</feature>
<evidence type="ECO:0000256" key="2">
    <source>
        <dbReference type="SAM" id="SignalP"/>
    </source>
</evidence>
<gene>
    <name evidence="4" type="ORF">BN4615_P3402</name>
</gene>
<dbReference type="InterPro" id="IPR039424">
    <property type="entry name" value="SBP_5"/>
</dbReference>
<dbReference type="InterPro" id="IPR030678">
    <property type="entry name" value="Peptide/Ni-bd"/>
</dbReference>
<accession>A0A1M4E4X5</accession>
<dbReference type="InterPro" id="IPR000914">
    <property type="entry name" value="SBP_5_dom"/>
</dbReference>
<feature type="signal peptide" evidence="2">
    <location>
        <begin position="1"/>
        <end position="22"/>
    </location>
</feature>
<keyword evidence="2" id="KW-0732">Signal</keyword>
<dbReference type="PIRSF" id="PIRSF002741">
    <property type="entry name" value="MppA"/>
    <property type="match status" value="1"/>
</dbReference>